<dbReference type="RefSeq" id="WP_183939403.1">
    <property type="nucleotide sequence ID" value="NZ_JACHBI010000010.1"/>
</dbReference>
<evidence type="ECO:0000256" key="1">
    <source>
        <dbReference type="SAM" id="Phobius"/>
    </source>
</evidence>
<evidence type="ECO:0000313" key="2">
    <source>
        <dbReference type="EMBL" id="MBB5575931.1"/>
    </source>
</evidence>
<protein>
    <submittedName>
        <fullName evidence="2">Uncharacterized protein</fullName>
    </submittedName>
</protein>
<comment type="caution">
    <text evidence="2">The sequence shown here is derived from an EMBL/GenBank/DDBJ whole genome shotgun (WGS) entry which is preliminary data.</text>
</comment>
<keyword evidence="1" id="KW-1133">Transmembrane helix</keyword>
<proteinExistence type="predicted"/>
<organism evidence="2 3">
    <name type="scientific">Rhizobium paranaense</name>
    <dbReference type="NCBI Taxonomy" id="1650438"/>
    <lineage>
        <taxon>Bacteria</taxon>
        <taxon>Pseudomonadati</taxon>
        <taxon>Pseudomonadota</taxon>
        <taxon>Alphaproteobacteria</taxon>
        <taxon>Hyphomicrobiales</taxon>
        <taxon>Rhizobiaceae</taxon>
        <taxon>Rhizobium/Agrobacterium group</taxon>
        <taxon>Rhizobium</taxon>
    </lineage>
</organism>
<dbReference type="EMBL" id="JACHBI010000010">
    <property type="protein sequence ID" value="MBB5575931.1"/>
    <property type="molecule type" value="Genomic_DNA"/>
</dbReference>
<reference evidence="2 3" key="1">
    <citation type="submission" date="2020-08" db="EMBL/GenBank/DDBJ databases">
        <title>Genomic Encyclopedia of Type Strains, Phase IV (KMG-V): Genome sequencing to study the core and pangenomes of soil and plant-associated prokaryotes.</title>
        <authorList>
            <person name="Whitman W."/>
        </authorList>
    </citation>
    <scope>NUCLEOTIDE SEQUENCE [LARGE SCALE GENOMIC DNA]</scope>
    <source>
        <strain evidence="2 3">SEMIA 4064</strain>
    </source>
</reference>
<name>A0A7W9D3I2_9HYPH</name>
<keyword evidence="3" id="KW-1185">Reference proteome</keyword>
<keyword evidence="1" id="KW-0812">Transmembrane</keyword>
<dbReference type="AlphaFoldDB" id="A0A7W9D3I2"/>
<accession>A0A7W9D3I2</accession>
<feature type="transmembrane region" description="Helical" evidence="1">
    <location>
        <begin position="18"/>
        <end position="37"/>
    </location>
</feature>
<gene>
    <name evidence="2" type="ORF">GGD50_004566</name>
</gene>
<keyword evidence="1" id="KW-0472">Membrane</keyword>
<sequence>MRQAQDSLRWLRWMVLDHLLLIVVVLMIAAVFSVLFLRSKSELDHQNYELQRSIERPL</sequence>
<evidence type="ECO:0000313" key="3">
    <source>
        <dbReference type="Proteomes" id="UP000549882"/>
    </source>
</evidence>
<dbReference type="Proteomes" id="UP000549882">
    <property type="component" value="Unassembled WGS sequence"/>
</dbReference>